<dbReference type="RefSeq" id="WP_092334203.1">
    <property type="nucleotide sequence ID" value="NZ_FNCP01000016.1"/>
</dbReference>
<proteinExistence type="predicted"/>
<name>A0A1G8E2M5_9FIRM</name>
<keyword evidence="2" id="KW-1185">Reference proteome</keyword>
<dbReference type="EMBL" id="FNCP01000016">
    <property type="protein sequence ID" value="SDH64222.1"/>
    <property type="molecule type" value="Genomic_DNA"/>
</dbReference>
<dbReference type="GO" id="GO:0003677">
    <property type="term" value="F:DNA binding"/>
    <property type="evidence" value="ECO:0007669"/>
    <property type="project" value="UniProtKB-KW"/>
</dbReference>
<keyword evidence="1" id="KW-0238">DNA-binding</keyword>
<reference evidence="2" key="1">
    <citation type="submission" date="2016-10" db="EMBL/GenBank/DDBJ databases">
        <authorList>
            <person name="Varghese N."/>
            <person name="Submissions S."/>
        </authorList>
    </citation>
    <scope>NUCLEOTIDE SEQUENCE [LARGE SCALE GENOMIC DNA]</scope>
    <source>
        <strain evidence="2">DSM 8344</strain>
    </source>
</reference>
<sequence length="335" mass="39356">MELFNEVKNRYFQLLFKIINECVSGKTKDEILKIIDEGEFEQKVIGKNQNTFADLVLNSGDKDNNFNLLKQEMDLFFPCLRDTEKKPLPIRFSNLEKAWLKALLSQPGIEMMLSDQTLAQLQTILRDIDTPVQKDYLEMTNIIQLPEISQPEIYQTNFRLLLEALIQEKPIRYDNQDRKGNFHKNKLAVPVSLEYSMRDGRFRISMFSLDDNRPIMANLFTLSNLRIVNEKVPIDREAARAFLFEQYSQEPIVLEVTDKKGAMERSFMCFSGMERSAKHLGNHKYELQLHYYLFEEENLIRNIISLGPYVKVITPQRLADEIIRRVRKSLEFATR</sequence>
<evidence type="ECO:0000313" key="2">
    <source>
        <dbReference type="Proteomes" id="UP000198656"/>
    </source>
</evidence>
<accession>A0A1G8E2M5</accession>
<dbReference type="AlphaFoldDB" id="A0A1G8E2M5"/>
<dbReference type="OrthoDB" id="9815009at2"/>
<dbReference type="Proteomes" id="UP000198656">
    <property type="component" value="Unassembled WGS sequence"/>
</dbReference>
<dbReference type="STRING" id="1121419.SAMN05443529_11637"/>
<evidence type="ECO:0000313" key="1">
    <source>
        <dbReference type="EMBL" id="SDH64222.1"/>
    </source>
</evidence>
<protein>
    <submittedName>
        <fullName evidence="1">Predicted DNA-binding transcriptional regulator YafY, contains an HTH and WYL domains</fullName>
    </submittedName>
</protein>
<organism evidence="1 2">
    <name type="scientific">Desulfosporosinus hippei DSM 8344</name>
    <dbReference type="NCBI Taxonomy" id="1121419"/>
    <lineage>
        <taxon>Bacteria</taxon>
        <taxon>Bacillati</taxon>
        <taxon>Bacillota</taxon>
        <taxon>Clostridia</taxon>
        <taxon>Eubacteriales</taxon>
        <taxon>Desulfitobacteriaceae</taxon>
        <taxon>Desulfosporosinus</taxon>
    </lineage>
</organism>
<gene>
    <name evidence="1" type="ORF">SAMN05443529_11637</name>
</gene>